<reference evidence="2" key="1">
    <citation type="journal article" date="2022" name="Mol. Ecol. Resour.">
        <title>The genomes of chicory, endive, great burdock and yacon provide insights into Asteraceae palaeo-polyploidization history and plant inulin production.</title>
        <authorList>
            <person name="Fan W."/>
            <person name="Wang S."/>
            <person name="Wang H."/>
            <person name="Wang A."/>
            <person name="Jiang F."/>
            <person name="Liu H."/>
            <person name="Zhao H."/>
            <person name="Xu D."/>
            <person name="Zhang Y."/>
        </authorList>
    </citation>
    <scope>NUCLEOTIDE SEQUENCE [LARGE SCALE GENOMIC DNA]</scope>
    <source>
        <strain evidence="2">cv. Yunnan</strain>
    </source>
</reference>
<evidence type="ECO:0000313" key="2">
    <source>
        <dbReference type="Proteomes" id="UP001056120"/>
    </source>
</evidence>
<comment type="caution">
    <text evidence="1">The sequence shown here is derived from an EMBL/GenBank/DDBJ whole genome shotgun (WGS) entry which is preliminary data.</text>
</comment>
<dbReference type="Proteomes" id="UP001056120">
    <property type="component" value="Linkage Group LG20"/>
</dbReference>
<gene>
    <name evidence="1" type="ORF">L1987_60648</name>
</gene>
<proteinExistence type="predicted"/>
<accession>A0ACB9D8N5</accession>
<organism evidence="1 2">
    <name type="scientific">Smallanthus sonchifolius</name>
    <dbReference type="NCBI Taxonomy" id="185202"/>
    <lineage>
        <taxon>Eukaryota</taxon>
        <taxon>Viridiplantae</taxon>
        <taxon>Streptophyta</taxon>
        <taxon>Embryophyta</taxon>
        <taxon>Tracheophyta</taxon>
        <taxon>Spermatophyta</taxon>
        <taxon>Magnoliopsida</taxon>
        <taxon>eudicotyledons</taxon>
        <taxon>Gunneridae</taxon>
        <taxon>Pentapetalae</taxon>
        <taxon>asterids</taxon>
        <taxon>campanulids</taxon>
        <taxon>Asterales</taxon>
        <taxon>Asteraceae</taxon>
        <taxon>Asteroideae</taxon>
        <taxon>Heliantheae alliance</taxon>
        <taxon>Millerieae</taxon>
        <taxon>Smallanthus</taxon>
    </lineage>
</organism>
<sequence>MSWPQIMIALVMFTVSIKGNEIFIDLALRKLSMAGTQGRGRGRGRGRPPVNMRQIEEHSHQDTEIHKNDDHLSHAE</sequence>
<reference evidence="1 2" key="2">
    <citation type="journal article" date="2022" name="Mol. Ecol. Resour.">
        <title>The genomes of chicory, endive, great burdock and yacon provide insights into Asteraceae paleo-polyploidization history and plant inulin production.</title>
        <authorList>
            <person name="Fan W."/>
            <person name="Wang S."/>
            <person name="Wang H."/>
            <person name="Wang A."/>
            <person name="Jiang F."/>
            <person name="Liu H."/>
            <person name="Zhao H."/>
            <person name="Xu D."/>
            <person name="Zhang Y."/>
        </authorList>
    </citation>
    <scope>NUCLEOTIDE SEQUENCE [LARGE SCALE GENOMIC DNA]</scope>
    <source>
        <strain evidence="2">cv. Yunnan</strain>
        <tissue evidence="1">Leaves</tissue>
    </source>
</reference>
<evidence type="ECO:0000313" key="1">
    <source>
        <dbReference type="EMBL" id="KAI3742949.1"/>
    </source>
</evidence>
<keyword evidence="2" id="KW-1185">Reference proteome</keyword>
<protein>
    <submittedName>
        <fullName evidence="1">Uncharacterized protein</fullName>
    </submittedName>
</protein>
<name>A0ACB9D8N5_9ASTR</name>
<dbReference type="EMBL" id="CM042037">
    <property type="protein sequence ID" value="KAI3742949.1"/>
    <property type="molecule type" value="Genomic_DNA"/>
</dbReference>